<dbReference type="Proteomes" id="UP001214603">
    <property type="component" value="Chromosome 9"/>
</dbReference>
<dbReference type="InterPro" id="IPR030231">
    <property type="entry name" value="Gpn2"/>
</dbReference>
<keyword evidence="3" id="KW-0378">Hydrolase</keyword>
<evidence type="ECO:0000313" key="7">
    <source>
        <dbReference type="EMBL" id="WFD04528.1"/>
    </source>
</evidence>
<evidence type="ECO:0000259" key="6">
    <source>
        <dbReference type="Pfam" id="PF24855"/>
    </source>
</evidence>
<dbReference type="GO" id="GO:0005525">
    <property type="term" value="F:GTP binding"/>
    <property type="evidence" value="ECO:0007669"/>
    <property type="project" value="UniProtKB-KW"/>
</dbReference>
<dbReference type="CDD" id="cd17871">
    <property type="entry name" value="GPN2"/>
    <property type="match status" value="1"/>
</dbReference>
<evidence type="ECO:0000256" key="1">
    <source>
        <dbReference type="ARBA" id="ARBA00005290"/>
    </source>
</evidence>
<dbReference type="GO" id="GO:0003924">
    <property type="term" value="F:GTPase activity"/>
    <property type="evidence" value="ECO:0007669"/>
    <property type="project" value="TreeGrafter"/>
</dbReference>
<dbReference type="InterPro" id="IPR056146">
    <property type="entry name" value="DUF7729"/>
</dbReference>
<keyword evidence="4" id="KW-0342">GTP-binding</keyword>
<sequence length="581" mass="64199">MVKYGQLVIGPPGSGKTTYCHGMYQFLTAVERPVQIVNLDPANDQVPYPCAISLAELISVRDVMAELDLGPNGAMLYCLEYLEHNLDWLEARLEALQGDYVVFDLPGQVELSTNHPSLTRILERLQKQYDWRVSEARADVQFVAVHLADATNITDPSRYVSLLILALRAMLMLELPHVNVLSKMDLLDEEQRSQLVFPLDYYTEVQDLAYLADHLAETQPRVASMSRVLCELVDEFGLVSFETLAVEDKASMLHLVQVLDKAIGHGEVLRVGRVFFVMLFAWVLATVAPLAAYAAGSSPSAISGSSLIPTNISSSCYTLLLQLDGDSLFDQCTQPLIQATEIYANASSSNTSESSLTQSLDSLCNHQNGCDRTLVRQYIAQFWDQCADELESQNQQVMQLYDYLYIFNPFRDAICSKGTNDTYCLESLAPYMQPASNIQALQLNAIPDAGDVYSEKYWAHVMTTIPKSNVQNSAAPTLVADQVFLFLSGNSDKETLCSECTRNVLASYIGFEMSTPYALGLERSSVLQPQQDIYDSARRQCGSSFISSIGSQAGVEEFPSSALRPQPSWALIVIAAALALL</sequence>
<dbReference type="FunFam" id="3.40.50.300:FF:000338">
    <property type="entry name" value="GPN-loop GTPase 2"/>
    <property type="match status" value="1"/>
</dbReference>
<dbReference type="GO" id="GO:0005737">
    <property type="term" value="C:cytoplasm"/>
    <property type="evidence" value="ECO:0007669"/>
    <property type="project" value="TreeGrafter"/>
</dbReference>
<dbReference type="Pfam" id="PF03029">
    <property type="entry name" value="ATP_bind_1"/>
    <property type="match status" value="1"/>
</dbReference>
<evidence type="ECO:0000313" key="8">
    <source>
        <dbReference type="Proteomes" id="UP001214603"/>
    </source>
</evidence>
<dbReference type="PANTHER" id="PTHR21231">
    <property type="entry name" value="XPA-BINDING PROTEIN 1-RELATED"/>
    <property type="match status" value="1"/>
</dbReference>
<protein>
    <recommendedName>
        <fullName evidence="5">ATP-binding domain 1 family member B homolog</fullName>
    </recommendedName>
</protein>
<feature type="domain" description="DUF7729" evidence="6">
    <location>
        <begin position="310"/>
        <end position="427"/>
    </location>
</feature>
<name>A0AAF0E7Q1_9BASI</name>
<dbReference type="InterPro" id="IPR004130">
    <property type="entry name" value="Gpn"/>
</dbReference>
<dbReference type="EMBL" id="CP119942">
    <property type="protein sequence ID" value="WFD04528.1"/>
    <property type="molecule type" value="Genomic_DNA"/>
</dbReference>
<comment type="similarity">
    <text evidence="1">Belongs to the GPN-loop GTPase family.</text>
</comment>
<evidence type="ECO:0000256" key="5">
    <source>
        <dbReference type="ARBA" id="ARBA00080015"/>
    </source>
</evidence>
<dbReference type="PANTHER" id="PTHR21231:SF3">
    <property type="entry name" value="GPN-LOOP GTPASE 2"/>
    <property type="match status" value="1"/>
</dbReference>
<evidence type="ECO:0000256" key="2">
    <source>
        <dbReference type="ARBA" id="ARBA00022741"/>
    </source>
</evidence>
<evidence type="ECO:0000256" key="3">
    <source>
        <dbReference type="ARBA" id="ARBA00022801"/>
    </source>
</evidence>
<reference evidence="7" key="1">
    <citation type="submission" date="2023-03" db="EMBL/GenBank/DDBJ databases">
        <title>Mating type loci evolution in Malassezia.</title>
        <authorList>
            <person name="Coelho M.A."/>
        </authorList>
    </citation>
    <scope>NUCLEOTIDE SEQUENCE</scope>
    <source>
        <strain evidence="7">CBS 7876</strain>
    </source>
</reference>
<dbReference type="Gene3D" id="3.40.50.300">
    <property type="entry name" value="P-loop containing nucleotide triphosphate hydrolases"/>
    <property type="match status" value="1"/>
</dbReference>
<dbReference type="InterPro" id="IPR027417">
    <property type="entry name" value="P-loop_NTPase"/>
</dbReference>
<keyword evidence="8" id="KW-1185">Reference proteome</keyword>
<keyword evidence="2" id="KW-0547">Nucleotide-binding</keyword>
<evidence type="ECO:0000256" key="4">
    <source>
        <dbReference type="ARBA" id="ARBA00023134"/>
    </source>
</evidence>
<dbReference type="Pfam" id="PF24855">
    <property type="entry name" value="DUF7729"/>
    <property type="match status" value="1"/>
</dbReference>
<accession>A0AAF0E7Q1</accession>
<dbReference type="SUPFAM" id="SSF52540">
    <property type="entry name" value="P-loop containing nucleoside triphosphate hydrolases"/>
    <property type="match status" value="1"/>
</dbReference>
<proteinExistence type="inferred from homology"/>
<dbReference type="AlphaFoldDB" id="A0AAF0E7Q1"/>
<organism evidence="7 8">
    <name type="scientific">Malassezia obtusa</name>
    <dbReference type="NCBI Taxonomy" id="76774"/>
    <lineage>
        <taxon>Eukaryota</taxon>
        <taxon>Fungi</taxon>
        <taxon>Dikarya</taxon>
        <taxon>Basidiomycota</taxon>
        <taxon>Ustilaginomycotina</taxon>
        <taxon>Malasseziomycetes</taxon>
        <taxon>Malasseziales</taxon>
        <taxon>Malasseziaceae</taxon>
        <taxon>Malassezia</taxon>
    </lineage>
</organism>
<gene>
    <name evidence="7" type="ORF">MOBT1_003239</name>
</gene>